<dbReference type="Proteomes" id="UP000663829">
    <property type="component" value="Unassembled WGS sequence"/>
</dbReference>
<reference evidence="1" key="1">
    <citation type="submission" date="2021-02" db="EMBL/GenBank/DDBJ databases">
        <authorList>
            <person name="Nowell W R."/>
        </authorList>
    </citation>
    <scope>NUCLEOTIDE SEQUENCE</scope>
</reference>
<name>A0A814K4Q7_9BILA</name>
<dbReference type="EMBL" id="CAJOBC010004094">
    <property type="protein sequence ID" value="CAF3814443.1"/>
    <property type="molecule type" value="Genomic_DNA"/>
</dbReference>
<proteinExistence type="predicted"/>
<dbReference type="EMBL" id="CAJNOQ010004095">
    <property type="protein sequence ID" value="CAF1044466.1"/>
    <property type="molecule type" value="Genomic_DNA"/>
</dbReference>
<feature type="non-terminal residue" evidence="1">
    <location>
        <position position="646"/>
    </location>
</feature>
<keyword evidence="3" id="KW-1185">Reference proteome</keyword>
<organism evidence="1 3">
    <name type="scientific">Didymodactylos carnosus</name>
    <dbReference type="NCBI Taxonomy" id="1234261"/>
    <lineage>
        <taxon>Eukaryota</taxon>
        <taxon>Metazoa</taxon>
        <taxon>Spiralia</taxon>
        <taxon>Gnathifera</taxon>
        <taxon>Rotifera</taxon>
        <taxon>Eurotatoria</taxon>
        <taxon>Bdelloidea</taxon>
        <taxon>Philodinida</taxon>
        <taxon>Philodinidae</taxon>
        <taxon>Didymodactylos</taxon>
    </lineage>
</organism>
<evidence type="ECO:0000313" key="2">
    <source>
        <dbReference type="EMBL" id="CAF3814443.1"/>
    </source>
</evidence>
<accession>A0A814K4Q7</accession>
<gene>
    <name evidence="1" type="ORF">GPM918_LOCUS15952</name>
    <name evidence="2" type="ORF">SRO942_LOCUS15951</name>
</gene>
<evidence type="ECO:0000313" key="3">
    <source>
        <dbReference type="Proteomes" id="UP000663829"/>
    </source>
</evidence>
<dbReference type="InterPro" id="IPR013783">
    <property type="entry name" value="Ig-like_fold"/>
</dbReference>
<dbReference type="InterPro" id="IPR014756">
    <property type="entry name" value="Ig_E-set"/>
</dbReference>
<dbReference type="AlphaFoldDB" id="A0A814K4Q7"/>
<sequence>TPYMRNDELVHAFIEITALTESVNDQYYLSPYLISSMESKSNGKNPIHVPIIGNKLEYNIQKLSVKYNKELVKNCENLEPFKIDEENVNEENKEHIDDSRIEFIQNVRLHQREQYISELKSKTERHYLTLTQALKLNNSGLASHPVIRIPQKYRTLINQEECVMLYVGVMVKVNEKLYFHPKKGFTDDSVEDEIQIVNPTKILLTKENVSDDTFELKLAVVNLRTSNKIKKSFSSLNKIFSHTVVHKYNLDNNFHEEFNVFKSNESISKDDRRDYYFLCIIGYKNKIDWKTQCLSSKMTKTVKENENQLFQIYQLDKLHLAFTLCTRQTNNNSNYRRHTETTVISDQIIYQGLLADKKILNPVQILIQPATIQRPRTYMEQLKQPRYIQGSNENSRPTTEIDQHWLQLYMEIKLVKGDKAEQNFYKLNPARSDERNKLVISDQNTGSLLFKITEEDVHRKSKSYKLARILQVKKTSNQLDELRLCFTLKNKIAVDLYESISISAYSDIMRDSYGQLKLKSLSPEYGCCYGGQWMKIEFTNGRVRKNALRIVFQQNDEWTQEVKKFRSIKSGIGVEFELPQYKIVPLTEKAQLEIVISRLNEQDIHHTFMYLPHEGMKEKLDSLSTRFYHLPKISIFDRRISSGSQS</sequence>
<dbReference type="Gene3D" id="2.60.40.10">
    <property type="entry name" value="Immunoglobulins"/>
    <property type="match status" value="1"/>
</dbReference>
<dbReference type="Proteomes" id="UP000681722">
    <property type="component" value="Unassembled WGS sequence"/>
</dbReference>
<comment type="caution">
    <text evidence="1">The sequence shown here is derived from an EMBL/GenBank/DDBJ whole genome shotgun (WGS) entry which is preliminary data.</text>
</comment>
<evidence type="ECO:0000313" key="1">
    <source>
        <dbReference type="EMBL" id="CAF1044466.1"/>
    </source>
</evidence>
<protein>
    <submittedName>
        <fullName evidence="1">Uncharacterized protein</fullName>
    </submittedName>
</protein>
<dbReference type="SUPFAM" id="SSF81296">
    <property type="entry name" value="E set domains"/>
    <property type="match status" value="1"/>
</dbReference>